<gene>
    <name evidence="1" type="ORF">N7449_002953</name>
</gene>
<dbReference type="Proteomes" id="UP001150942">
    <property type="component" value="Unassembled WGS sequence"/>
</dbReference>
<dbReference type="GO" id="GO:0017000">
    <property type="term" value="P:antibiotic biosynthetic process"/>
    <property type="evidence" value="ECO:0007669"/>
    <property type="project" value="UniProtKB-ARBA"/>
</dbReference>
<evidence type="ECO:0000313" key="1">
    <source>
        <dbReference type="EMBL" id="KAJ5208574.1"/>
    </source>
</evidence>
<keyword evidence="2" id="KW-1185">Reference proteome</keyword>
<accession>A0A9W9MW10</accession>
<dbReference type="Gene3D" id="3.40.50.1820">
    <property type="entry name" value="alpha/beta hydrolase"/>
    <property type="match status" value="1"/>
</dbReference>
<organism evidence="1 2">
    <name type="scientific">Penicillium cf. viridicatum</name>
    <dbReference type="NCBI Taxonomy" id="2972119"/>
    <lineage>
        <taxon>Eukaryota</taxon>
        <taxon>Fungi</taxon>
        <taxon>Dikarya</taxon>
        <taxon>Ascomycota</taxon>
        <taxon>Pezizomycotina</taxon>
        <taxon>Eurotiomycetes</taxon>
        <taxon>Eurotiomycetidae</taxon>
        <taxon>Eurotiales</taxon>
        <taxon>Aspergillaceae</taxon>
        <taxon>Penicillium</taxon>
    </lineage>
</organism>
<dbReference type="OrthoDB" id="2851338at2759"/>
<dbReference type="InterPro" id="IPR029058">
    <property type="entry name" value="AB_hydrolase_fold"/>
</dbReference>
<dbReference type="SUPFAM" id="SSF53474">
    <property type="entry name" value="alpha/beta-Hydrolases"/>
    <property type="match status" value="1"/>
</dbReference>
<dbReference type="EMBL" id="JAPQKQ010000002">
    <property type="protein sequence ID" value="KAJ5208574.1"/>
    <property type="molecule type" value="Genomic_DNA"/>
</dbReference>
<comment type="caution">
    <text evidence="1">The sequence shown here is derived from an EMBL/GenBank/DDBJ whole genome shotgun (WGS) entry which is preliminary data.</text>
</comment>
<reference evidence="1" key="2">
    <citation type="journal article" date="2023" name="IMA Fungus">
        <title>Comparative genomic study of the Penicillium genus elucidates a diverse pangenome and 15 lateral gene transfer events.</title>
        <authorList>
            <person name="Petersen C."/>
            <person name="Sorensen T."/>
            <person name="Nielsen M.R."/>
            <person name="Sondergaard T.E."/>
            <person name="Sorensen J.L."/>
            <person name="Fitzpatrick D.A."/>
            <person name="Frisvad J.C."/>
            <person name="Nielsen K.L."/>
        </authorList>
    </citation>
    <scope>NUCLEOTIDE SEQUENCE</scope>
    <source>
        <strain evidence="1">IBT 20477</strain>
    </source>
</reference>
<dbReference type="AlphaFoldDB" id="A0A9W9MW10"/>
<dbReference type="GO" id="GO:0072330">
    <property type="term" value="P:monocarboxylic acid biosynthetic process"/>
    <property type="evidence" value="ECO:0007669"/>
    <property type="project" value="UniProtKB-ARBA"/>
</dbReference>
<protein>
    <submittedName>
        <fullName evidence="1">3-oxoadipate enol-lactonase</fullName>
    </submittedName>
</protein>
<evidence type="ECO:0000313" key="2">
    <source>
        <dbReference type="Proteomes" id="UP001150942"/>
    </source>
</evidence>
<sequence length="391" mass="44556">MATPGILYVAMQPKPQLPDEQFHEWYNNEHGPTRLRLPHIFTNGLRYRANDGQEPAYMAVYDVTTMPHLQTPTYTNLRGAASPYEFETISQVEVNRYFYDLIWEKQSPHFVPIELLSNDEAEDIELIVSQLSLKHEEGEAKFRAWYKEEHTGMLSRVPGWLRTRLFKTSSVEESGDPEHTASMSTDWAKEIFTEYVAHKVRRTYSLFYVFGSRQLSNGGSRICKHQSSEPGTLHSFVTTSDGLDIPYRLEGNPDPKASVVAFSNSLLTSMDMWNPFILILKEKRPDLCILRIALSEENHNMGIQMLATQTVARWFHTSSMKKEALLGLIRGPALLVAGEDDANGAVPRAMNSFKDKVSDKGVELKIVPETGHLPMCEKPQVFWEALERFLA</sequence>
<reference evidence="1" key="1">
    <citation type="submission" date="2022-11" db="EMBL/GenBank/DDBJ databases">
        <authorList>
            <person name="Petersen C."/>
        </authorList>
    </citation>
    <scope>NUCLEOTIDE SEQUENCE</scope>
    <source>
        <strain evidence="1">IBT 20477</strain>
    </source>
</reference>
<proteinExistence type="predicted"/>
<name>A0A9W9MW10_9EURO</name>